<dbReference type="OMA" id="SRAAWMF"/>
<dbReference type="VEuPathDB" id="FungiDB:ACLA_041680"/>
<dbReference type="GeneID" id="4703366"/>
<dbReference type="Proteomes" id="UP000006701">
    <property type="component" value="Unassembled WGS sequence"/>
</dbReference>
<dbReference type="InterPro" id="IPR025204">
    <property type="entry name" value="CENP-L"/>
</dbReference>
<dbReference type="EMBL" id="DS027056">
    <property type="protein sequence ID" value="EAW09947.1"/>
    <property type="molecule type" value="Genomic_DNA"/>
</dbReference>
<evidence type="ECO:0000313" key="2">
    <source>
        <dbReference type="Proteomes" id="UP000006701"/>
    </source>
</evidence>
<dbReference type="Pfam" id="PF13092">
    <property type="entry name" value="CENP-L"/>
    <property type="match status" value="1"/>
</dbReference>
<dbReference type="eggNOG" id="ENOG502S6KJ">
    <property type="taxonomic scope" value="Eukaryota"/>
</dbReference>
<dbReference type="OrthoDB" id="8864979at2759"/>
<dbReference type="HOGENOM" id="CLU_034400_1_1_1"/>
<name>A1CLC3_ASPCL</name>
<dbReference type="RefSeq" id="XP_001271373.1">
    <property type="nucleotide sequence ID" value="XM_001271372.1"/>
</dbReference>
<reference evidence="1 2" key="1">
    <citation type="journal article" date="2008" name="PLoS Genet.">
        <title>Genomic islands in the pathogenic filamentous fungus Aspergillus fumigatus.</title>
        <authorList>
            <person name="Fedorova N.D."/>
            <person name="Khaldi N."/>
            <person name="Joardar V.S."/>
            <person name="Maiti R."/>
            <person name="Amedeo P."/>
            <person name="Anderson M.J."/>
            <person name="Crabtree J."/>
            <person name="Silva J.C."/>
            <person name="Badger J.H."/>
            <person name="Albarraq A."/>
            <person name="Angiuoli S."/>
            <person name="Bussey H."/>
            <person name="Bowyer P."/>
            <person name="Cotty P.J."/>
            <person name="Dyer P.S."/>
            <person name="Egan A."/>
            <person name="Galens K."/>
            <person name="Fraser-Liggett C.M."/>
            <person name="Haas B.J."/>
            <person name="Inman J.M."/>
            <person name="Kent R."/>
            <person name="Lemieux S."/>
            <person name="Malavazi I."/>
            <person name="Orvis J."/>
            <person name="Roemer T."/>
            <person name="Ronning C.M."/>
            <person name="Sundaram J.P."/>
            <person name="Sutton G."/>
            <person name="Turner G."/>
            <person name="Venter J.C."/>
            <person name="White O.R."/>
            <person name="Whitty B.R."/>
            <person name="Youngman P."/>
            <person name="Wolfe K.H."/>
            <person name="Goldman G.H."/>
            <person name="Wortman J.R."/>
            <person name="Jiang B."/>
            <person name="Denning D.W."/>
            <person name="Nierman W.C."/>
        </authorList>
    </citation>
    <scope>NUCLEOTIDE SEQUENCE [LARGE SCALE GENOMIC DNA]</scope>
    <source>
        <strain evidence="2">ATCC 1007 / CBS 513.65 / DSM 816 / NCTC 3887 / NRRL 1</strain>
    </source>
</reference>
<organism evidence="1 2">
    <name type="scientific">Aspergillus clavatus (strain ATCC 1007 / CBS 513.65 / DSM 816 / NCTC 3887 / NRRL 1 / QM 1276 / 107)</name>
    <dbReference type="NCBI Taxonomy" id="344612"/>
    <lineage>
        <taxon>Eukaryota</taxon>
        <taxon>Fungi</taxon>
        <taxon>Dikarya</taxon>
        <taxon>Ascomycota</taxon>
        <taxon>Pezizomycotina</taxon>
        <taxon>Eurotiomycetes</taxon>
        <taxon>Eurotiomycetidae</taxon>
        <taxon>Eurotiales</taxon>
        <taxon>Aspergillaceae</taxon>
        <taxon>Aspergillus</taxon>
        <taxon>Aspergillus subgen. Fumigati</taxon>
    </lineage>
</organism>
<dbReference type="KEGG" id="act:ACLA_041680"/>
<proteinExistence type="predicted"/>
<evidence type="ECO:0000313" key="1">
    <source>
        <dbReference type="EMBL" id="EAW09947.1"/>
    </source>
</evidence>
<accession>A1CLC3</accession>
<protein>
    <submittedName>
        <fullName evidence="1">Uncharacterized protein</fullName>
    </submittedName>
</protein>
<gene>
    <name evidence="1" type="ORF">ACLA_041680</name>
</gene>
<keyword evidence="2" id="KW-1185">Reference proteome</keyword>
<sequence>MSQSILQSLLNTSWTLHRLSPLHHGKEFQSLIGNKVALRTYATRLRDHLTGNFFAEAQAGLGGTGVVVDDSLSRTGSLKNCLWETLSAPSSLGAGQLSGQTLPGELSGILVVLEYENITYKAALIAAPEGRRTSARRKQSTQLPLLLTRFPNPLRQTFISFLSANFDTYCSTLRLPSNFLCAELNAFIDVLMSGTSEQSIDSYRMLEDIIKEVQLTLSFSPSVAPLLKSLNINIPRGSFAMFARESNTSMGSEHGSSSHPKQTILTGLSTYLEKHLAIDLNLAGPSTSQGSEKQHARLTKVACGSFVLGGEGKMKLVASSAATSSGDSAGDAHSIKDHLLLRAHEALLRAVLRRAASEDEENT</sequence>
<dbReference type="AlphaFoldDB" id="A1CLC3"/>